<dbReference type="Proteomes" id="UP000603940">
    <property type="component" value="Unassembled WGS sequence"/>
</dbReference>
<evidence type="ECO:0000256" key="3">
    <source>
        <dbReference type="RuleBase" id="RU003345"/>
    </source>
</evidence>
<dbReference type="InterPro" id="IPR016163">
    <property type="entry name" value="Ald_DH_C"/>
</dbReference>
<dbReference type="Pfam" id="PF00171">
    <property type="entry name" value="Aldedh"/>
    <property type="match status" value="1"/>
</dbReference>
<dbReference type="PANTHER" id="PTHR11699">
    <property type="entry name" value="ALDEHYDE DEHYDROGENASE-RELATED"/>
    <property type="match status" value="1"/>
</dbReference>
<dbReference type="Gene3D" id="3.40.309.10">
    <property type="entry name" value="Aldehyde Dehydrogenase, Chain A, domain 2"/>
    <property type="match status" value="1"/>
</dbReference>
<sequence length="494" mass="52552">MPDDLSATLSAGVKLPERRGLFYGGAWHEPLGGTRLAVESPATGEALGEVAAAGAADVDAAVAAAREGFEHWRRVPPLERAKILRRFGDVLRAHARELALIDAIDGGNPLRALLHDLEMSADGCDYFAGLVTEMKGDTVPMGEGVVNYSVREPWGVVAKIIPFNHPIMFATLRAAAPLAAGNAVIVKTPEQAPLSALRLMEIAGDHFPPGVFNVLSGGREAGAALVAHPGVDKVALIGSVPAGRAVLRAAADRIKPVLLELGGKNALIAHADSDPAKVAAGLARGMNFTWCGQSCGSTSRAFLHADIHDAVVAELEKIVSAMRPGLPTRMETEVGSLISRAHHGRVMEFVESAHAEGAELLTGGGPPDDPELARGCYLRPTIFTGVTPRMRIAREEIFGPVLSVLRWEDEAQMLRDVNAVEYGLTASIWTRDLATAHRNAAAVQAGFVWVNETSKHFIGTGFGGYKQSGLGREESIEELLAYTQSKNIHVRLEQ</sequence>
<comment type="similarity">
    <text evidence="3">Belongs to the aldehyde dehydrogenase family.</text>
</comment>
<dbReference type="InterPro" id="IPR016161">
    <property type="entry name" value="Ald_DH/histidinol_DH"/>
</dbReference>
<evidence type="ECO:0000256" key="1">
    <source>
        <dbReference type="ARBA" id="ARBA00023002"/>
    </source>
</evidence>
<dbReference type="EMBL" id="JACTUZ010000003">
    <property type="protein sequence ID" value="MBC9175747.1"/>
    <property type="molecule type" value="Genomic_DNA"/>
</dbReference>
<dbReference type="Gene3D" id="3.40.605.10">
    <property type="entry name" value="Aldehyde Dehydrogenase, Chain A, domain 1"/>
    <property type="match status" value="1"/>
</dbReference>
<protein>
    <submittedName>
        <fullName evidence="5">Aldehyde dehydrogenase family protein</fullName>
    </submittedName>
</protein>
<dbReference type="RefSeq" id="WP_187776907.1">
    <property type="nucleotide sequence ID" value="NZ_JACTUZ010000003.1"/>
</dbReference>
<accession>A0ABR7R1Y0</accession>
<dbReference type="SUPFAM" id="SSF53720">
    <property type="entry name" value="ALDH-like"/>
    <property type="match status" value="1"/>
</dbReference>
<evidence type="ECO:0000259" key="4">
    <source>
        <dbReference type="Pfam" id="PF00171"/>
    </source>
</evidence>
<reference evidence="5 6" key="1">
    <citation type="journal article" date="2009" name="Int. J. Syst. Evol. Microbiol.">
        <title>Transfer of Teichococcus ludipueritiae and Muricoccus roseus to the genus Roseomonas, as Roseomonas ludipueritiae comb. nov. and Roseomonas rosea comb. nov., respectively, and emended description of the genus Roseomonas.</title>
        <authorList>
            <person name="Sanchez-Porro C."/>
            <person name="Gallego V."/>
            <person name="Busse H.J."/>
            <person name="Kampfer P."/>
            <person name="Ventosa A."/>
        </authorList>
    </citation>
    <scope>NUCLEOTIDE SEQUENCE [LARGE SCALE GENOMIC DNA]</scope>
    <source>
        <strain evidence="5 6">DSM 14915</strain>
    </source>
</reference>
<evidence type="ECO:0000313" key="5">
    <source>
        <dbReference type="EMBL" id="MBC9175747.1"/>
    </source>
</evidence>
<keyword evidence="1 3" id="KW-0560">Oxidoreductase</keyword>
<feature type="domain" description="Aldehyde dehydrogenase" evidence="4">
    <location>
        <begin position="34"/>
        <end position="488"/>
    </location>
</feature>
<keyword evidence="6" id="KW-1185">Reference proteome</keyword>
<evidence type="ECO:0000313" key="6">
    <source>
        <dbReference type="Proteomes" id="UP000603940"/>
    </source>
</evidence>
<evidence type="ECO:0000256" key="2">
    <source>
        <dbReference type="PROSITE-ProRule" id="PRU10007"/>
    </source>
</evidence>
<feature type="active site" evidence="2">
    <location>
        <position position="260"/>
    </location>
</feature>
<name>A0ABR7R1Y0_9PROT</name>
<organism evidence="5 6">
    <name type="scientific">Pseudoroseomonas ludipueritiae</name>
    <dbReference type="NCBI Taxonomy" id="198093"/>
    <lineage>
        <taxon>Bacteria</taxon>
        <taxon>Pseudomonadati</taxon>
        <taxon>Pseudomonadota</taxon>
        <taxon>Alphaproteobacteria</taxon>
        <taxon>Acetobacterales</taxon>
        <taxon>Acetobacteraceae</taxon>
        <taxon>Pseudoroseomonas</taxon>
    </lineage>
</organism>
<dbReference type="InterPro" id="IPR015590">
    <property type="entry name" value="Aldehyde_DH_dom"/>
</dbReference>
<dbReference type="InterPro" id="IPR029510">
    <property type="entry name" value="Ald_DH_CS_GLU"/>
</dbReference>
<proteinExistence type="inferred from homology"/>
<dbReference type="PROSITE" id="PS00687">
    <property type="entry name" value="ALDEHYDE_DEHYDR_GLU"/>
    <property type="match status" value="1"/>
</dbReference>
<comment type="caution">
    <text evidence="5">The sequence shown here is derived from an EMBL/GenBank/DDBJ whole genome shotgun (WGS) entry which is preliminary data.</text>
</comment>
<gene>
    <name evidence="5" type="ORF">IBL25_02155</name>
</gene>
<dbReference type="InterPro" id="IPR016162">
    <property type="entry name" value="Ald_DH_N"/>
</dbReference>